<dbReference type="AlphaFoldDB" id="A0A1X7JQB0"/>
<dbReference type="InterPro" id="IPR027417">
    <property type="entry name" value="P-loop_NTPase"/>
</dbReference>
<evidence type="ECO:0000256" key="2">
    <source>
        <dbReference type="ARBA" id="ARBA00022448"/>
    </source>
</evidence>
<proteinExistence type="inferred from homology"/>
<dbReference type="InterPro" id="IPR003439">
    <property type="entry name" value="ABC_transporter-like_ATP-bd"/>
</dbReference>
<evidence type="ECO:0000259" key="5">
    <source>
        <dbReference type="PROSITE" id="PS50893"/>
    </source>
</evidence>
<dbReference type="Proteomes" id="UP000193355">
    <property type="component" value="Unassembled WGS sequence"/>
</dbReference>
<dbReference type="SMART" id="SM00382">
    <property type="entry name" value="AAA"/>
    <property type="match status" value="1"/>
</dbReference>
<dbReference type="InterPro" id="IPR050763">
    <property type="entry name" value="ABC_transporter_ATP-binding"/>
</dbReference>
<dbReference type="PROSITE" id="PS00211">
    <property type="entry name" value="ABC_TRANSPORTER_1"/>
    <property type="match status" value="1"/>
</dbReference>
<keyword evidence="3" id="KW-0547">Nucleotide-binding</keyword>
<dbReference type="OrthoDB" id="9804819at2"/>
<accession>A0A1X7JQB0</accession>
<organism evidence="6 7">
    <name type="scientific">Dethiosulfovibrio salsuginis</name>
    <dbReference type="NCBI Taxonomy" id="561720"/>
    <lineage>
        <taxon>Bacteria</taxon>
        <taxon>Thermotogati</taxon>
        <taxon>Synergistota</taxon>
        <taxon>Synergistia</taxon>
        <taxon>Synergistales</taxon>
        <taxon>Dethiosulfovibrionaceae</taxon>
        <taxon>Dethiosulfovibrio</taxon>
    </lineage>
</organism>
<dbReference type="InterPro" id="IPR003593">
    <property type="entry name" value="AAA+_ATPase"/>
</dbReference>
<dbReference type="RefSeq" id="WP_085544623.1">
    <property type="nucleotide sequence ID" value="NZ_FXBB01000015.1"/>
</dbReference>
<dbReference type="PANTHER" id="PTHR42711">
    <property type="entry name" value="ABC TRANSPORTER ATP-BINDING PROTEIN"/>
    <property type="match status" value="1"/>
</dbReference>
<dbReference type="InterPro" id="IPR017871">
    <property type="entry name" value="ABC_transporter-like_CS"/>
</dbReference>
<evidence type="ECO:0000256" key="3">
    <source>
        <dbReference type="ARBA" id="ARBA00022741"/>
    </source>
</evidence>
<reference evidence="7" key="1">
    <citation type="submission" date="2017-04" db="EMBL/GenBank/DDBJ databases">
        <authorList>
            <person name="Varghese N."/>
            <person name="Submissions S."/>
        </authorList>
    </citation>
    <scope>NUCLEOTIDE SEQUENCE [LARGE SCALE GENOMIC DNA]</scope>
    <source>
        <strain evidence="7">USBA 82</strain>
    </source>
</reference>
<dbReference type="Pfam" id="PF00005">
    <property type="entry name" value="ABC_tran"/>
    <property type="match status" value="1"/>
</dbReference>
<feature type="domain" description="ABC transporter" evidence="5">
    <location>
        <begin position="6"/>
        <end position="236"/>
    </location>
</feature>
<protein>
    <submittedName>
        <fullName evidence="6">ABC-2 type transport system ATP-binding protein</fullName>
    </submittedName>
</protein>
<dbReference type="SUPFAM" id="SSF52540">
    <property type="entry name" value="P-loop containing nucleoside triphosphate hydrolases"/>
    <property type="match status" value="1"/>
</dbReference>
<evidence type="ECO:0000313" key="7">
    <source>
        <dbReference type="Proteomes" id="UP000193355"/>
    </source>
</evidence>
<name>A0A1X7JQB0_9BACT</name>
<keyword evidence="2" id="KW-0813">Transport</keyword>
<evidence type="ECO:0000256" key="4">
    <source>
        <dbReference type="ARBA" id="ARBA00022840"/>
    </source>
</evidence>
<dbReference type="EMBL" id="FXBB01000015">
    <property type="protein sequence ID" value="SMG30482.1"/>
    <property type="molecule type" value="Genomic_DNA"/>
</dbReference>
<gene>
    <name evidence="6" type="ORF">SAMN06275492_11513</name>
</gene>
<dbReference type="GO" id="GO:0005524">
    <property type="term" value="F:ATP binding"/>
    <property type="evidence" value="ECO:0007669"/>
    <property type="project" value="UniProtKB-KW"/>
</dbReference>
<keyword evidence="7" id="KW-1185">Reference proteome</keyword>
<dbReference type="GO" id="GO:0016887">
    <property type="term" value="F:ATP hydrolysis activity"/>
    <property type="evidence" value="ECO:0007669"/>
    <property type="project" value="InterPro"/>
</dbReference>
<dbReference type="PANTHER" id="PTHR42711:SF5">
    <property type="entry name" value="ABC TRANSPORTER ATP-BINDING PROTEIN NATA"/>
    <property type="match status" value="1"/>
</dbReference>
<evidence type="ECO:0000256" key="1">
    <source>
        <dbReference type="ARBA" id="ARBA00005417"/>
    </source>
</evidence>
<comment type="similarity">
    <text evidence="1">Belongs to the ABC transporter superfamily.</text>
</comment>
<dbReference type="PROSITE" id="PS50893">
    <property type="entry name" value="ABC_TRANSPORTER_2"/>
    <property type="match status" value="1"/>
</dbReference>
<keyword evidence="4 6" id="KW-0067">ATP-binding</keyword>
<dbReference type="Gene3D" id="3.40.50.300">
    <property type="entry name" value="P-loop containing nucleotide triphosphate hydrolases"/>
    <property type="match status" value="1"/>
</dbReference>
<sequence length="311" mass="33738">MGEAIIDVSGLGKSFGAVQAVKDLSFQVFKGEIFGFLGPNGAGKTTTINMLTGLARPDTGTITIGSTDCTSDRTLVQHLMGIVPDESSLYPELTGFENLCFCGALYGMRKSDREKKAKELLEKVGLSEAGKRRFGGYSKGMARRLSIAAGVIHEPPILFLDEPTTGIDVMSARTVRSMLKELNDRGTTVFITTHYMEDAQRLCDRVAFINSGKVVRFGTMEELLSEDSEQVFFSLFPYDGEGPVESMSRLFPDISFKDQGEGLSAWSSSPIPVGSVVCALEREGWSVAEAKKVPLTLEDVFMAITEGGKPL</sequence>
<dbReference type="STRING" id="561720.SAMN06275492_11513"/>
<evidence type="ECO:0000313" key="6">
    <source>
        <dbReference type="EMBL" id="SMG30482.1"/>
    </source>
</evidence>